<keyword evidence="3" id="KW-1185">Reference proteome</keyword>
<sequence>MRNTPFSETNTLLSRVSNGVIGITTEPTVRTDSPLPSTSPRHDPPDQHNTQIIGTAVESTGKPVAVEWTSKPNTSSTVSDPEFYKELDDIDLTEIASVYQAALKVTIITAIHGYWTRPERFVDVRHPVYRRMAHEVVRRGHRYRYVRIPAPENNQTSDSEKSTREIPKWRLEKEADVAMAAAGLA</sequence>
<accession>A0A9P7RPJ5</accession>
<proteinExistence type="predicted"/>
<protein>
    <submittedName>
        <fullName evidence="2">Uncharacterized protein</fullName>
    </submittedName>
</protein>
<name>A0A9P7RPJ5_9AGAR</name>
<evidence type="ECO:0000313" key="3">
    <source>
        <dbReference type="Proteomes" id="UP001049176"/>
    </source>
</evidence>
<organism evidence="2 3">
    <name type="scientific">Marasmius oreades</name>
    <name type="common">fairy-ring Marasmius</name>
    <dbReference type="NCBI Taxonomy" id="181124"/>
    <lineage>
        <taxon>Eukaryota</taxon>
        <taxon>Fungi</taxon>
        <taxon>Dikarya</taxon>
        <taxon>Basidiomycota</taxon>
        <taxon>Agaricomycotina</taxon>
        <taxon>Agaricomycetes</taxon>
        <taxon>Agaricomycetidae</taxon>
        <taxon>Agaricales</taxon>
        <taxon>Marasmiineae</taxon>
        <taxon>Marasmiaceae</taxon>
        <taxon>Marasmius</taxon>
    </lineage>
</organism>
<gene>
    <name evidence="2" type="ORF">E1B28_002881</name>
</gene>
<dbReference type="RefSeq" id="XP_043003436.1">
    <property type="nucleotide sequence ID" value="XM_043159830.1"/>
</dbReference>
<dbReference type="AlphaFoldDB" id="A0A9P7RPJ5"/>
<dbReference type="EMBL" id="CM032190">
    <property type="protein sequence ID" value="KAG7086965.1"/>
    <property type="molecule type" value="Genomic_DNA"/>
</dbReference>
<feature type="compositionally biased region" description="Polar residues" evidence="1">
    <location>
        <begin position="25"/>
        <end position="39"/>
    </location>
</feature>
<dbReference type="GeneID" id="66071957"/>
<comment type="caution">
    <text evidence="2">The sequence shown here is derived from an EMBL/GenBank/DDBJ whole genome shotgun (WGS) entry which is preliminary data.</text>
</comment>
<dbReference type="Proteomes" id="UP001049176">
    <property type="component" value="Chromosome 10"/>
</dbReference>
<feature type="region of interest" description="Disordered" evidence="1">
    <location>
        <begin position="24"/>
        <end position="48"/>
    </location>
</feature>
<evidence type="ECO:0000313" key="2">
    <source>
        <dbReference type="EMBL" id="KAG7086965.1"/>
    </source>
</evidence>
<evidence type="ECO:0000256" key="1">
    <source>
        <dbReference type="SAM" id="MobiDB-lite"/>
    </source>
</evidence>
<reference evidence="2" key="1">
    <citation type="journal article" date="2021" name="Genome Biol. Evol.">
        <title>The assembled and annotated genome of the fairy-ring fungus Marasmius oreades.</title>
        <authorList>
            <person name="Hiltunen M."/>
            <person name="Ament-Velasquez S.L."/>
            <person name="Johannesson H."/>
        </authorList>
    </citation>
    <scope>NUCLEOTIDE SEQUENCE</scope>
    <source>
        <strain evidence="2">03SP1</strain>
    </source>
</reference>
<dbReference type="KEGG" id="more:E1B28_002881"/>